<name>A0A9E6Y3S1_9ACTN</name>
<evidence type="ECO:0000313" key="2">
    <source>
        <dbReference type="Proteomes" id="UP001162834"/>
    </source>
</evidence>
<dbReference type="EMBL" id="CP087164">
    <property type="protein sequence ID" value="UGS39145.1"/>
    <property type="molecule type" value="Genomic_DNA"/>
</dbReference>
<sequence length="278" mass="28416">MNAGDAVIVRGPLRGSGEVAEDEATGAVADAYARLRDALGVDFLPTVVRMLGRYDRLLTATTDAMAGVLGGPEGAAFAGAARARGTEAAERLPGGALAAGAAAADVRVLLERYNVANPRNLLLVTALSAGLADAEPAPGTTPAPPPAGVATAAGAPAVMYAPLPAPVPGLLDDIRACHGGFTVPGMWRELAASRPAVAERAWRLVRPLAGEDELHAAIADVAARAAAVVRGQAMPNVADLGYDAEAQADIAGIVTWFRLGIPTMVIEIEYLRHRLRGA</sequence>
<organism evidence="1 2">
    <name type="scientific">Capillimicrobium parvum</name>
    <dbReference type="NCBI Taxonomy" id="2884022"/>
    <lineage>
        <taxon>Bacteria</taxon>
        <taxon>Bacillati</taxon>
        <taxon>Actinomycetota</taxon>
        <taxon>Thermoleophilia</taxon>
        <taxon>Solirubrobacterales</taxon>
        <taxon>Capillimicrobiaceae</taxon>
        <taxon>Capillimicrobium</taxon>
    </lineage>
</organism>
<dbReference type="KEGG" id="sbae:DSM104329_05577"/>
<reference evidence="1" key="1">
    <citation type="journal article" date="2022" name="Int. J. Syst. Evol. Microbiol.">
        <title>Pseudomonas aegrilactucae sp. nov. and Pseudomonas morbosilactucae sp. nov., pathogens causing bacterial rot of lettuce in Japan.</title>
        <authorList>
            <person name="Sawada H."/>
            <person name="Fujikawa T."/>
            <person name="Satou M."/>
        </authorList>
    </citation>
    <scope>NUCLEOTIDE SEQUENCE</scope>
    <source>
        <strain evidence="1">0166_1</strain>
    </source>
</reference>
<evidence type="ECO:0000313" key="1">
    <source>
        <dbReference type="EMBL" id="UGS39145.1"/>
    </source>
</evidence>
<protein>
    <submittedName>
        <fullName evidence="1">Uncharacterized protein</fullName>
    </submittedName>
</protein>
<keyword evidence="2" id="KW-1185">Reference proteome</keyword>
<dbReference type="Proteomes" id="UP001162834">
    <property type="component" value="Chromosome"/>
</dbReference>
<accession>A0A9E6Y3S1</accession>
<dbReference type="RefSeq" id="WP_259313152.1">
    <property type="nucleotide sequence ID" value="NZ_CP087164.1"/>
</dbReference>
<dbReference type="AlphaFoldDB" id="A0A9E6Y3S1"/>
<gene>
    <name evidence="1" type="ORF">DSM104329_05577</name>
</gene>
<proteinExistence type="predicted"/>